<name>A0ABP7FML9_9ACTN</name>
<organism evidence="5 6">
    <name type="scientific">Salinactinospora qingdaonensis</name>
    <dbReference type="NCBI Taxonomy" id="702744"/>
    <lineage>
        <taxon>Bacteria</taxon>
        <taxon>Bacillati</taxon>
        <taxon>Actinomycetota</taxon>
        <taxon>Actinomycetes</taxon>
        <taxon>Streptosporangiales</taxon>
        <taxon>Nocardiopsidaceae</taxon>
        <taxon>Salinactinospora</taxon>
    </lineage>
</organism>
<evidence type="ECO:0000256" key="2">
    <source>
        <dbReference type="ARBA" id="ARBA00022729"/>
    </source>
</evidence>
<dbReference type="InterPro" id="IPR051010">
    <property type="entry name" value="BCAA_transport"/>
</dbReference>
<dbReference type="EMBL" id="BAABDD010000009">
    <property type="protein sequence ID" value="GAA3743736.1"/>
    <property type="molecule type" value="Genomic_DNA"/>
</dbReference>
<comment type="similarity">
    <text evidence="1">Belongs to the leucine-binding protein family.</text>
</comment>
<dbReference type="CDD" id="cd06346">
    <property type="entry name" value="PBP1_ABC_ligand_binding-like"/>
    <property type="match status" value="1"/>
</dbReference>
<feature type="signal peptide" evidence="3">
    <location>
        <begin position="1"/>
        <end position="24"/>
    </location>
</feature>
<sequence>MPRNKALSLTAVAAAMALGLTACGGGGTESSGEGESSGSEAEPLQLGYVFPETGDLSFLGPPQIEAAGMAMQEINDAGGVLDQELPEILSGDEANDAAQANEAASRLLDQDVDAIMGAAASGMTMAIIDKVTGAEVVQCSGSNTAPPLSDYDDGGYYFRTAPSDALQGPILADTILGDGHQSVAITYRADDYGEGLANSAADALEQAGAQVTLQEGYDPKASNFDSVVNAIANSDAEAVLMVSFEEGVQIIQGLLEAGIAADQMYSADGLNDETLAEKVDEANPSAISGFKGTAPNVDNAEFTERLQEFAPDLEVFQFGPQVYDCVMLTALAAEQAGSTDPAEFADDMVSVSKEGEQCSGFAECRDLIAEGTDIDYEGASGSIDFDDNGDVTSTSIMVYGFNSDGEHEALDYVDTGTE</sequence>
<proteinExistence type="inferred from homology"/>
<dbReference type="RefSeq" id="WP_344970999.1">
    <property type="nucleotide sequence ID" value="NZ_BAABDD010000009.1"/>
</dbReference>
<dbReference type="PROSITE" id="PS51257">
    <property type="entry name" value="PROKAR_LIPOPROTEIN"/>
    <property type="match status" value="1"/>
</dbReference>
<dbReference type="Gene3D" id="3.40.50.2300">
    <property type="match status" value="2"/>
</dbReference>
<accession>A0ABP7FML9</accession>
<feature type="domain" description="Leucine-binding protein" evidence="4">
    <location>
        <begin position="43"/>
        <end position="352"/>
    </location>
</feature>
<gene>
    <name evidence="5" type="ORF">GCM10022402_24280</name>
</gene>
<reference evidence="6" key="1">
    <citation type="journal article" date="2019" name="Int. J. Syst. Evol. Microbiol.">
        <title>The Global Catalogue of Microorganisms (GCM) 10K type strain sequencing project: providing services to taxonomists for standard genome sequencing and annotation.</title>
        <authorList>
            <consortium name="The Broad Institute Genomics Platform"/>
            <consortium name="The Broad Institute Genome Sequencing Center for Infectious Disease"/>
            <person name="Wu L."/>
            <person name="Ma J."/>
        </authorList>
    </citation>
    <scope>NUCLEOTIDE SEQUENCE [LARGE SCALE GENOMIC DNA]</scope>
    <source>
        <strain evidence="6">JCM 17137</strain>
    </source>
</reference>
<keyword evidence="6" id="KW-1185">Reference proteome</keyword>
<dbReference type="PANTHER" id="PTHR30483">
    <property type="entry name" value="LEUCINE-SPECIFIC-BINDING PROTEIN"/>
    <property type="match status" value="1"/>
</dbReference>
<dbReference type="SUPFAM" id="SSF53822">
    <property type="entry name" value="Periplasmic binding protein-like I"/>
    <property type="match status" value="1"/>
</dbReference>
<dbReference type="PANTHER" id="PTHR30483:SF6">
    <property type="entry name" value="PERIPLASMIC BINDING PROTEIN OF ABC TRANSPORTER FOR NATURAL AMINO ACIDS"/>
    <property type="match status" value="1"/>
</dbReference>
<protein>
    <submittedName>
        <fullName evidence="5">ABC transporter substrate-binding protein</fullName>
    </submittedName>
</protein>
<dbReference type="InterPro" id="IPR028081">
    <property type="entry name" value="Leu-bd"/>
</dbReference>
<evidence type="ECO:0000256" key="3">
    <source>
        <dbReference type="SAM" id="SignalP"/>
    </source>
</evidence>
<evidence type="ECO:0000313" key="6">
    <source>
        <dbReference type="Proteomes" id="UP001500908"/>
    </source>
</evidence>
<evidence type="ECO:0000313" key="5">
    <source>
        <dbReference type="EMBL" id="GAA3743736.1"/>
    </source>
</evidence>
<dbReference type="Proteomes" id="UP001500908">
    <property type="component" value="Unassembled WGS sequence"/>
</dbReference>
<comment type="caution">
    <text evidence="5">The sequence shown here is derived from an EMBL/GenBank/DDBJ whole genome shotgun (WGS) entry which is preliminary data.</text>
</comment>
<evidence type="ECO:0000259" key="4">
    <source>
        <dbReference type="Pfam" id="PF13458"/>
    </source>
</evidence>
<dbReference type="InterPro" id="IPR028082">
    <property type="entry name" value="Peripla_BP_I"/>
</dbReference>
<dbReference type="Pfam" id="PF13458">
    <property type="entry name" value="Peripla_BP_6"/>
    <property type="match status" value="1"/>
</dbReference>
<feature type="chain" id="PRO_5046611071" evidence="3">
    <location>
        <begin position="25"/>
        <end position="418"/>
    </location>
</feature>
<evidence type="ECO:0000256" key="1">
    <source>
        <dbReference type="ARBA" id="ARBA00010062"/>
    </source>
</evidence>
<keyword evidence="2 3" id="KW-0732">Signal</keyword>